<dbReference type="OrthoDB" id="9793175at2"/>
<keyword evidence="4" id="KW-0732">Signal</keyword>
<comment type="caution">
    <text evidence="7">The sequence shown here is derived from an EMBL/GenBank/DDBJ whole genome shotgun (WGS) entry which is preliminary data.</text>
</comment>
<comment type="subcellular location">
    <subcellularLocation>
        <location evidence="1">Cell envelope</location>
    </subcellularLocation>
</comment>
<evidence type="ECO:0000256" key="4">
    <source>
        <dbReference type="ARBA" id="ARBA00022729"/>
    </source>
</evidence>
<organism evidence="7 8">
    <name type="scientific">Streptomyces corynorhini</name>
    <dbReference type="NCBI Taxonomy" id="2282652"/>
    <lineage>
        <taxon>Bacteria</taxon>
        <taxon>Bacillati</taxon>
        <taxon>Actinomycetota</taxon>
        <taxon>Actinomycetes</taxon>
        <taxon>Kitasatosporales</taxon>
        <taxon>Streptomycetaceae</taxon>
        <taxon>Streptomyces</taxon>
    </lineage>
</organism>
<feature type="domain" description="Fe/B12 periplasmic-binding" evidence="6">
    <location>
        <begin position="162"/>
        <end position="425"/>
    </location>
</feature>
<name>A0A370B250_9ACTN</name>
<protein>
    <submittedName>
        <fullName evidence="7">Iron-siderophore ABC transporter substrate-binding protein</fullName>
    </submittedName>
</protein>
<dbReference type="InterPro" id="IPR051313">
    <property type="entry name" value="Bact_iron-sidero_bind"/>
</dbReference>
<feature type="region of interest" description="Disordered" evidence="5">
    <location>
        <begin position="125"/>
        <end position="144"/>
    </location>
</feature>
<dbReference type="CDD" id="cd01146">
    <property type="entry name" value="FhuD"/>
    <property type="match status" value="1"/>
</dbReference>
<dbReference type="AlphaFoldDB" id="A0A370B250"/>
<dbReference type="PROSITE" id="PS50983">
    <property type="entry name" value="FE_B12_PBP"/>
    <property type="match status" value="1"/>
</dbReference>
<dbReference type="Proteomes" id="UP000253741">
    <property type="component" value="Unassembled WGS sequence"/>
</dbReference>
<evidence type="ECO:0000313" key="7">
    <source>
        <dbReference type="EMBL" id="RDG35898.1"/>
    </source>
</evidence>
<evidence type="ECO:0000313" key="8">
    <source>
        <dbReference type="Proteomes" id="UP000253741"/>
    </source>
</evidence>
<evidence type="ECO:0000259" key="6">
    <source>
        <dbReference type="PROSITE" id="PS50983"/>
    </source>
</evidence>
<dbReference type="GO" id="GO:0030288">
    <property type="term" value="C:outer membrane-bounded periplasmic space"/>
    <property type="evidence" value="ECO:0007669"/>
    <property type="project" value="TreeGrafter"/>
</dbReference>
<proteinExistence type="inferred from homology"/>
<evidence type="ECO:0000256" key="1">
    <source>
        <dbReference type="ARBA" id="ARBA00004196"/>
    </source>
</evidence>
<dbReference type="PANTHER" id="PTHR30532:SF25">
    <property type="entry name" value="IRON(III) DICITRATE-BINDING PERIPLASMIC PROTEIN"/>
    <property type="match status" value="1"/>
</dbReference>
<dbReference type="Pfam" id="PF01497">
    <property type="entry name" value="Peripla_BP_2"/>
    <property type="match status" value="1"/>
</dbReference>
<dbReference type="InterPro" id="IPR002491">
    <property type="entry name" value="ABC_transptr_periplasmic_BD"/>
</dbReference>
<dbReference type="EMBL" id="QQNA01000190">
    <property type="protein sequence ID" value="RDG35898.1"/>
    <property type="molecule type" value="Genomic_DNA"/>
</dbReference>
<dbReference type="PANTHER" id="PTHR30532">
    <property type="entry name" value="IRON III DICITRATE-BINDING PERIPLASMIC PROTEIN"/>
    <property type="match status" value="1"/>
</dbReference>
<evidence type="ECO:0000256" key="3">
    <source>
        <dbReference type="ARBA" id="ARBA00022448"/>
    </source>
</evidence>
<comment type="similarity">
    <text evidence="2">Belongs to the bacterial solute-binding protein 8 family.</text>
</comment>
<keyword evidence="8" id="KW-1185">Reference proteome</keyword>
<feature type="compositionally biased region" description="Basic residues" evidence="5">
    <location>
        <begin position="20"/>
        <end position="35"/>
    </location>
</feature>
<dbReference type="GO" id="GO:1901678">
    <property type="term" value="P:iron coordination entity transport"/>
    <property type="evidence" value="ECO:0007669"/>
    <property type="project" value="UniProtKB-ARBA"/>
</dbReference>
<reference evidence="7 8" key="1">
    <citation type="submission" date="2018-07" db="EMBL/GenBank/DDBJ databases">
        <title>Streptomyces species from bats.</title>
        <authorList>
            <person name="Dunlap C."/>
        </authorList>
    </citation>
    <scope>NUCLEOTIDE SEQUENCE [LARGE SCALE GENOMIC DNA]</scope>
    <source>
        <strain evidence="7 8">AC230</strain>
    </source>
</reference>
<dbReference type="SUPFAM" id="SSF53807">
    <property type="entry name" value="Helical backbone' metal receptor"/>
    <property type="match status" value="1"/>
</dbReference>
<feature type="region of interest" description="Disordered" evidence="5">
    <location>
        <begin position="1"/>
        <end position="35"/>
    </location>
</feature>
<accession>A0A370B250</accession>
<evidence type="ECO:0000256" key="5">
    <source>
        <dbReference type="SAM" id="MobiDB-lite"/>
    </source>
</evidence>
<evidence type="ECO:0000256" key="2">
    <source>
        <dbReference type="ARBA" id="ARBA00008814"/>
    </source>
</evidence>
<dbReference type="Gene3D" id="3.40.50.1980">
    <property type="entry name" value="Nitrogenase molybdenum iron protein domain"/>
    <property type="match status" value="2"/>
</dbReference>
<gene>
    <name evidence="7" type="ORF">DVH02_22880</name>
</gene>
<keyword evidence="3" id="KW-0813">Transport</keyword>
<sequence>MRHPAASRGRGPAFAPSARGRCRRARGRGQDRRRTRPCFRVSRVSRLASRPSGTVQRPVPHAAFTPKWLVARAARRLGLPYLVRESPGCRQGGPTVPRTFTGRIALAAAAVATALVVTLTACGSEDESPAAKGKTPGGAGSGGTHTVKTAMGDVQVQNVPQRVVVLDTDSLDSAVTLGITPVGATTVADKAPFSAYLPADKLKGTKPVGAIAEPNLEAINALKPDLILSSKVRDEKSYKSLSAIAPTVFSESTGGPWRANFALHADALGKKTEAKQVVADYTAHVERVTEALGGPAKAAQTKVGFVRFVEGADTRLYLNDTFVGSLFKDLQVGRPANQDKDGFSVDVSPEQIDQADADVLFYSTYGDPKKAKETDITGGPLWKNIDAVKNDKAFKVDDNLWMLGIGYSGAGRILDTIEKNVASKP</sequence>